<dbReference type="PANTHER" id="PTHR42929:SF1">
    <property type="entry name" value="INNER MEMBRANE ABC TRANSPORTER PERMEASE PROTEIN YDCU-RELATED"/>
    <property type="match status" value="1"/>
</dbReference>
<dbReference type="GO" id="GO:0055085">
    <property type="term" value="P:transmembrane transport"/>
    <property type="evidence" value="ECO:0007669"/>
    <property type="project" value="InterPro"/>
</dbReference>
<evidence type="ECO:0000256" key="4">
    <source>
        <dbReference type="ARBA" id="ARBA00022475"/>
    </source>
</evidence>
<keyword evidence="7 8" id="KW-0472">Membrane</keyword>
<dbReference type="EMBL" id="CAFABC010000012">
    <property type="protein sequence ID" value="CAB4822676.1"/>
    <property type="molecule type" value="Genomic_DNA"/>
</dbReference>
<dbReference type="AlphaFoldDB" id="A0A6J5Z803"/>
<evidence type="ECO:0000256" key="1">
    <source>
        <dbReference type="ARBA" id="ARBA00004651"/>
    </source>
</evidence>
<protein>
    <submittedName>
        <fullName evidence="10">Unannotated protein</fullName>
    </submittedName>
</protein>
<dbReference type="Gene3D" id="1.10.3720.10">
    <property type="entry name" value="MetI-like"/>
    <property type="match status" value="1"/>
</dbReference>
<proteinExistence type="inferred from homology"/>
<keyword evidence="4" id="KW-1003">Cell membrane</keyword>
<evidence type="ECO:0000256" key="5">
    <source>
        <dbReference type="ARBA" id="ARBA00022692"/>
    </source>
</evidence>
<keyword evidence="6 8" id="KW-1133">Transmembrane helix</keyword>
<accession>A0A6J5Z803</accession>
<organism evidence="10">
    <name type="scientific">freshwater metagenome</name>
    <dbReference type="NCBI Taxonomy" id="449393"/>
    <lineage>
        <taxon>unclassified sequences</taxon>
        <taxon>metagenomes</taxon>
        <taxon>ecological metagenomes</taxon>
    </lineage>
</organism>
<feature type="transmembrane region" description="Helical" evidence="8">
    <location>
        <begin position="21"/>
        <end position="47"/>
    </location>
</feature>
<keyword evidence="5 8" id="KW-0812">Transmembrane</keyword>
<feature type="transmembrane region" description="Helical" evidence="8">
    <location>
        <begin position="152"/>
        <end position="171"/>
    </location>
</feature>
<dbReference type="GO" id="GO:0005886">
    <property type="term" value="C:plasma membrane"/>
    <property type="evidence" value="ECO:0007669"/>
    <property type="project" value="UniProtKB-SubCell"/>
</dbReference>
<reference evidence="10" key="1">
    <citation type="submission" date="2020-05" db="EMBL/GenBank/DDBJ databases">
        <authorList>
            <person name="Chiriac C."/>
            <person name="Salcher M."/>
            <person name="Ghai R."/>
            <person name="Kavagutti S V."/>
        </authorList>
    </citation>
    <scope>NUCLEOTIDE SEQUENCE</scope>
</reference>
<feature type="transmembrane region" description="Helical" evidence="8">
    <location>
        <begin position="207"/>
        <end position="232"/>
    </location>
</feature>
<dbReference type="EMBL" id="CAEZYO010000012">
    <property type="protein sequence ID" value="CAB4727112.1"/>
    <property type="molecule type" value="Genomic_DNA"/>
</dbReference>
<feature type="transmembrane region" description="Helical" evidence="8">
    <location>
        <begin position="75"/>
        <end position="100"/>
    </location>
</feature>
<evidence type="ECO:0000256" key="8">
    <source>
        <dbReference type="SAM" id="Phobius"/>
    </source>
</evidence>
<feature type="transmembrane region" description="Helical" evidence="8">
    <location>
        <begin position="252"/>
        <end position="276"/>
    </location>
</feature>
<sequence length="286" mass="31492">MLHSLSTYLHKKPRLRLVALLTTPVLWLVIAYLGALAMLLVTAFFTIDSFTGNVIQQFNLGNFHDMLTDAAYKNVVLRTLGIAISVTFLCTVLAIPMAFYMAKIARPKSQKILVALVLTPLWASYLVKIYAWRTMLEPGNGVLDWLLGPIGIHSPGFGGPAIIIGLSYLWLPYMILPIYAGLERLPNNLLDASGDLGAHNFYTFRKVILPLIFPSLVAGSMFTFSLSLGDYITAQIIGGKLQMLGNVVYQNFSINLPFAATIAMIPVSIMALYLYLVRRTGALASM</sequence>
<feature type="transmembrane region" description="Helical" evidence="8">
    <location>
        <begin position="112"/>
        <end position="132"/>
    </location>
</feature>
<evidence type="ECO:0000313" key="12">
    <source>
        <dbReference type="EMBL" id="CAB4822676.1"/>
    </source>
</evidence>
<evidence type="ECO:0000256" key="7">
    <source>
        <dbReference type="ARBA" id="ARBA00023136"/>
    </source>
</evidence>
<dbReference type="CDD" id="cd06261">
    <property type="entry name" value="TM_PBP2"/>
    <property type="match status" value="1"/>
</dbReference>
<comment type="subcellular location">
    <subcellularLocation>
        <location evidence="1">Cell membrane</location>
        <topology evidence="1">Multi-pass membrane protein</topology>
    </subcellularLocation>
</comment>
<evidence type="ECO:0000256" key="6">
    <source>
        <dbReference type="ARBA" id="ARBA00022989"/>
    </source>
</evidence>
<evidence type="ECO:0000259" key="9">
    <source>
        <dbReference type="PROSITE" id="PS50928"/>
    </source>
</evidence>
<evidence type="ECO:0000313" key="11">
    <source>
        <dbReference type="EMBL" id="CAB4727112.1"/>
    </source>
</evidence>
<evidence type="ECO:0000313" key="10">
    <source>
        <dbReference type="EMBL" id="CAB4337237.1"/>
    </source>
</evidence>
<evidence type="ECO:0000313" key="13">
    <source>
        <dbReference type="EMBL" id="CAB5144384.1"/>
    </source>
</evidence>
<dbReference type="InterPro" id="IPR035906">
    <property type="entry name" value="MetI-like_sf"/>
</dbReference>
<dbReference type="EMBL" id="CAFBRY010000015">
    <property type="protein sequence ID" value="CAB5144384.1"/>
    <property type="molecule type" value="Genomic_DNA"/>
</dbReference>
<dbReference type="SUPFAM" id="SSF161098">
    <property type="entry name" value="MetI-like"/>
    <property type="match status" value="1"/>
</dbReference>
<dbReference type="InterPro" id="IPR000515">
    <property type="entry name" value="MetI-like"/>
</dbReference>
<name>A0A6J5Z803_9ZZZZ</name>
<evidence type="ECO:0000256" key="3">
    <source>
        <dbReference type="ARBA" id="ARBA00022448"/>
    </source>
</evidence>
<gene>
    <name evidence="11" type="ORF">UFOPK2731_00592</name>
    <name evidence="12" type="ORF">UFOPK3161_00667</name>
    <name evidence="10" type="ORF">UFOPK3962_00678</name>
    <name evidence="13" type="ORF">UFOPK4427_00699</name>
</gene>
<evidence type="ECO:0000256" key="2">
    <source>
        <dbReference type="ARBA" id="ARBA00007069"/>
    </source>
</evidence>
<keyword evidence="3" id="KW-0813">Transport</keyword>
<feature type="domain" description="ABC transmembrane type-1" evidence="9">
    <location>
        <begin position="76"/>
        <end position="277"/>
    </location>
</feature>
<dbReference type="EMBL" id="CAESAH010000014">
    <property type="protein sequence ID" value="CAB4337237.1"/>
    <property type="molecule type" value="Genomic_DNA"/>
</dbReference>
<dbReference type="PANTHER" id="PTHR42929">
    <property type="entry name" value="INNER MEMBRANE ABC TRANSPORTER PERMEASE PROTEIN YDCU-RELATED-RELATED"/>
    <property type="match status" value="1"/>
</dbReference>
<dbReference type="Pfam" id="PF00528">
    <property type="entry name" value="BPD_transp_1"/>
    <property type="match status" value="1"/>
</dbReference>
<comment type="similarity">
    <text evidence="2">Belongs to the binding-protein-dependent transport system permease family. CysTW subfamily.</text>
</comment>
<dbReference type="PROSITE" id="PS50928">
    <property type="entry name" value="ABC_TM1"/>
    <property type="match status" value="1"/>
</dbReference>